<dbReference type="InParanoid" id="A0A0C2WJ43"/>
<dbReference type="AlphaFoldDB" id="A0A0C2WJ43"/>
<dbReference type="HOGENOM" id="CLU_1395965_0_0_1"/>
<name>A0A0C2WJ43_AMAMK</name>
<dbReference type="Proteomes" id="UP000054549">
    <property type="component" value="Unassembled WGS sequence"/>
</dbReference>
<evidence type="ECO:0000313" key="3">
    <source>
        <dbReference type="Proteomes" id="UP000054549"/>
    </source>
</evidence>
<proteinExistence type="predicted"/>
<feature type="region of interest" description="Disordered" evidence="1">
    <location>
        <begin position="22"/>
        <end position="42"/>
    </location>
</feature>
<protein>
    <submittedName>
        <fullName evidence="2">Uncharacterized protein</fullName>
    </submittedName>
</protein>
<dbReference type="EMBL" id="KN818442">
    <property type="protein sequence ID" value="KIL56158.1"/>
    <property type="molecule type" value="Genomic_DNA"/>
</dbReference>
<organism evidence="2 3">
    <name type="scientific">Amanita muscaria (strain Koide BX008)</name>
    <dbReference type="NCBI Taxonomy" id="946122"/>
    <lineage>
        <taxon>Eukaryota</taxon>
        <taxon>Fungi</taxon>
        <taxon>Dikarya</taxon>
        <taxon>Basidiomycota</taxon>
        <taxon>Agaricomycotina</taxon>
        <taxon>Agaricomycetes</taxon>
        <taxon>Agaricomycetidae</taxon>
        <taxon>Agaricales</taxon>
        <taxon>Pluteineae</taxon>
        <taxon>Amanitaceae</taxon>
        <taxon>Amanita</taxon>
    </lineage>
</organism>
<keyword evidence="3" id="KW-1185">Reference proteome</keyword>
<sequence length="195" mass="22322">MEDSETPPRESSFRRKAKAKVENLLSHLRPSHSRAPSRSRDEGGQQVFSIAFRWMRHSVILQAYPPVLDTTNVDTNTGDKNRPIENKHDLGESIRYADQTADKELPVAKVDVMDTLADLPMDGSGEMPLKIPCQDSFRSKEKEKLQILLSVRFPPDSYSCAYLHCSLDLRTAVHLPEPPPREQRVRNICRFWILL</sequence>
<evidence type="ECO:0000256" key="1">
    <source>
        <dbReference type="SAM" id="MobiDB-lite"/>
    </source>
</evidence>
<gene>
    <name evidence="2" type="ORF">M378DRAFT_539840</name>
</gene>
<reference evidence="2 3" key="1">
    <citation type="submission" date="2014-04" db="EMBL/GenBank/DDBJ databases">
        <title>Evolutionary Origins and Diversification of the Mycorrhizal Mutualists.</title>
        <authorList>
            <consortium name="DOE Joint Genome Institute"/>
            <consortium name="Mycorrhizal Genomics Consortium"/>
            <person name="Kohler A."/>
            <person name="Kuo A."/>
            <person name="Nagy L.G."/>
            <person name="Floudas D."/>
            <person name="Copeland A."/>
            <person name="Barry K.W."/>
            <person name="Cichocki N."/>
            <person name="Veneault-Fourrey C."/>
            <person name="LaButti K."/>
            <person name="Lindquist E.A."/>
            <person name="Lipzen A."/>
            <person name="Lundell T."/>
            <person name="Morin E."/>
            <person name="Murat C."/>
            <person name="Riley R."/>
            <person name="Ohm R."/>
            <person name="Sun H."/>
            <person name="Tunlid A."/>
            <person name="Henrissat B."/>
            <person name="Grigoriev I.V."/>
            <person name="Hibbett D.S."/>
            <person name="Martin F."/>
        </authorList>
    </citation>
    <scope>NUCLEOTIDE SEQUENCE [LARGE SCALE GENOMIC DNA]</scope>
    <source>
        <strain evidence="2 3">Koide BX008</strain>
    </source>
</reference>
<evidence type="ECO:0000313" key="2">
    <source>
        <dbReference type="EMBL" id="KIL56158.1"/>
    </source>
</evidence>
<accession>A0A0C2WJ43</accession>